<dbReference type="CDD" id="cd07103">
    <property type="entry name" value="ALDH_F5_SSADH_GabD"/>
    <property type="match status" value="1"/>
</dbReference>
<dbReference type="InterPro" id="IPR016163">
    <property type="entry name" value="Ald_DH_C"/>
</dbReference>
<feature type="domain" description="Aldehyde dehydrogenase" evidence="5">
    <location>
        <begin position="27"/>
        <end position="487"/>
    </location>
</feature>
<evidence type="ECO:0000313" key="7">
    <source>
        <dbReference type="Proteomes" id="UP001515100"/>
    </source>
</evidence>
<dbReference type="SUPFAM" id="SSF53720">
    <property type="entry name" value="ALDH-like"/>
    <property type="match status" value="1"/>
</dbReference>
<dbReference type="InterPro" id="IPR029510">
    <property type="entry name" value="Ald_DH_CS_GLU"/>
</dbReference>
<protein>
    <submittedName>
        <fullName evidence="6">NAD-dependent succinate-semialdehyde dehydrogenase</fullName>
    </submittedName>
</protein>
<dbReference type="Gene3D" id="3.40.309.10">
    <property type="entry name" value="Aldehyde Dehydrogenase, Chain A, domain 2"/>
    <property type="match status" value="1"/>
</dbReference>
<dbReference type="InterPro" id="IPR016161">
    <property type="entry name" value="Ald_DH/histidinol_DH"/>
</dbReference>
<dbReference type="GO" id="GO:0004777">
    <property type="term" value="F:succinate-semialdehyde dehydrogenase (NAD+) activity"/>
    <property type="evidence" value="ECO:0007669"/>
    <property type="project" value="TreeGrafter"/>
</dbReference>
<dbReference type="InterPro" id="IPR015590">
    <property type="entry name" value="Aldehyde_DH_dom"/>
</dbReference>
<dbReference type="PANTHER" id="PTHR43353:SF5">
    <property type="entry name" value="SUCCINATE-SEMIALDEHYDE DEHYDROGENASE, MITOCHONDRIAL"/>
    <property type="match status" value="1"/>
</dbReference>
<dbReference type="RefSeq" id="WP_129185195.1">
    <property type="nucleotide sequence ID" value="NZ_JAGIOG010000001.1"/>
</dbReference>
<dbReference type="Pfam" id="PF00171">
    <property type="entry name" value="Aldedh"/>
    <property type="match status" value="1"/>
</dbReference>
<sequence>MTIVDHTHTGRSALAAVPTDLLIDGTWRAASDSARMDVINPATEQVITQVADASLVDVQAAVAAAVKAQASWAATAPRARSEILYRAYEEMMRRQDDLALIMTSEMGKPFAEAKGEVAYAAEFFRWFAEEAVRIDGGFSQRPDGTARTMVLRQPVGPCLLLTPWNFPAAMGSRKMGPAIAAGCTMVLKPAPQTPLTSLALAQILQDVGLPKGVLNVVTTSRAAEVIEPVLTGGDIRKLSFTGSTAVGKILLAQAAQQVVRCSMELGGNAPFIVLADADMDVAVEAAMQAKMRNMGEACTAANRMFVHSSVVDEFASRLAERMGALKVGNGMDDGVQVGPMIDAASRDKVLRLAEDAIQRGARVAGGGNASGGTGFFVEPTVLTDVQPGSDLLSAEIFGPVAAIQTFETVDEVLAIANDTEWGLVGYVITQDVDLAFEMSERLEVGMVGLNTGLVSTPSAPFGGIKHSGLGREGGRLGIEEFLDVKYIAMPIRERGRA</sequence>
<dbReference type="OrthoDB" id="6882680at2"/>
<accession>A0A641AIZ9</accession>
<dbReference type="FunFam" id="3.40.605.10:FF:000005">
    <property type="entry name" value="Succinate-semialdehyde dehydrogenase I"/>
    <property type="match status" value="1"/>
</dbReference>
<keyword evidence="2 4" id="KW-0560">Oxidoreductase</keyword>
<evidence type="ECO:0000259" key="5">
    <source>
        <dbReference type="Pfam" id="PF00171"/>
    </source>
</evidence>
<comment type="similarity">
    <text evidence="1 4">Belongs to the aldehyde dehydrogenase family.</text>
</comment>
<evidence type="ECO:0000256" key="3">
    <source>
        <dbReference type="PROSITE-ProRule" id="PRU10007"/>
    </source>
</evidence>
<dbReference type="Proteomes" id="UP001515100">
    <property type="component" value="Unassembled WGS sequence"/>
</dbReference>
<gene>
    <name evidence="6" type="ORF">ESP62_018635</name>
</gene>
<evidence type="ECO:0000256" key="4">
    <source>
        <dbReference type="RuleBase" id="RU003345"/>
    </source>
</evidence>
<dbReference type="GO" id="GO:0009450">
    <property type="term" value="P:gamma-aminobutyric acid catabolic process"/>
    <property type="evidence" value="ECO:0007669"/>
    <property type="project" value="TreeGrafter"/>
</dbReference>
<dbReference type="InterPro" id="IPR016162">
    <property type="entry name" value="Ald_DH_N"/>
</dbReference>
<dbReference type="FunFam" id="3.40.309.10:FF:000004">
    <property type="entry name" value="Succinate-semialdehyde dehydrogenase I"/>
    <property type="match status" value="1"/>
</dbReference>
<feature type="active site" evidence="3">
    <location>
        <position position="264"/>
    </location>
</feature>
<dbReference type="PROSITE" id="PS00687">
    <property type="entry name" value="ALDEHYDE_DEHYDR_GLU"/>
    <property type="match status" value="1"/>
</dbReference>
<name>A0A641AIZ9_9ACTN</name>
<evidence type="ECO:0000313" key="6">
    <source>
        <dbReference type="EMBL" id="KAA1373098.1"/>
    </source>
</evidence>
<dbReference type="AlphaFoldDB" id="A0A641AIZ9"/>
<dbReference type="InterPro" id="IPR050740">
    <property type="entry name" value="Aldehyde_DH_Superfamily"/>
</dbReference>
<evidence type="ECO:0000256" key="2">
    <source>
        <dbReference type="ARBA" id="ARBA00023002"/>
    </source>
</evidence>
<evidence type="ECO:0000256" key="1">
    <source>
        <dbReference type="ARBA" id="ARBA00009986"/>
    </source>
</evidence>
<organism evidence="6 7">
    <name type="scientific">Aeromicrobium fastidiosum</name>
    <dbReference type="NCBI Taxonomy" id="52699"/>
    <lineage>
        <taxon>Bacteria</taxon>
        <taxon>Bacillati</taxon>
        <taxon>Actinomycetota</taxon>
        <taxon>Actinomycetes</taxon>
        <taxon>Propionibacteriales</taxon>
        <taxon>Nocardioidaceae</taxon>
        <taxon>Aeromicrobium</taxon>
    </lineage>
</organism>
<proteinExistence type="inferred from homology"/>
<dbReference type="Gene3D" id="3.40.605.10">
    <property type="entry name" value="Aldehyde Dehydrogenase, Chain A, domain 1"/>
    <property type="match status" value="1"/>
</dbReference>
<keyword evidence="7" id="KW-1185">Reference proteome</keyword>
<dbReference type="EMBL" id="SDPP02000006">
    <property type="protein sequence ID" value="KAA1373098.1"/>
    <property type="molecule type" value="Genomic_DNA"/>
</dbReference>
<reference evidence="6" key="1">
    <citation type="submission" date="2019-09" db="EMBL/GenBank/DDBJ databases">
        <authorList>
            <person name="Li J."/>
        </authorList>
    </citation>
    <scope>NUCLEOTIDE SEQUENCE [LARGE SCALE GENOMIC DNA]</scope>
    <source>
        <strain evidence="6">NRBC 14897</strain>
    </source>
</reference>
<comment type="caution">
    <text evidence="6">The sequence shown here is derived from an EMBL/GenBank/DDBJ whole genome shotgun (WGS) entry which is preliminary data.</text>
</comment>
<dbReference type="PANTHER" id="PTHR43353">
    <property type="entry name" value="SUCCINATE-SEMIALDEHYDE DEHYDROGENASE, MITOCHONDRIAL"/>
    <property type="match status" value="1"/>
</dbReference>